<protein>
    <recommendedName>
        <fullName evidence="3">FBD domain-containing protein</fullName>
    </recommendedName>
</protein>
<gene>
    <name evidence="1" type="ORF">BVRB_7g178990</name>
</gene>
<organism evidence="1 2">
    <name type="scientific">Beta vulgaris subsp. vulgaris</name>
    <name type="common">Beet</name>
    <dbReference type="NCBI Taxonomy" id="3555"/>
    <lineage>
        <taxon>Eukaryota</taxon>
        <taxon>Viridiplantae</taxon>
        <taxon>Streptophyta</taxon>
        <taxon>Embryophyta</taxon>
        <taxon>Tracheophyta</taxon>
        <taxon>Spermatophyta</taxon>
        <taxon>Magnoliopsida</taxon>
        <taxon>eudicotyledons</taxon>
        <taxon>Gunneridae</taxon>
        <taxon>Pentapetalae</taxon>
        <taxon>Caryophyllales</taxon>
        <taxon>Chenopodiaceae</taxon>
        <taxon>Betoideae</taxon>
        <taxon>Beta</taxon>
    </lineage>
</organism>
<dbReference type="Gramene" id="KMS97038">
    <property type="protein sequence ID" value="KMS97038"/>
    <property type="gene ID" value="BVRB_7g178990"/>
</dbReference>
<evidence type="ECO:0008006" key="3">
    <source>
        <dbReference type="Google" id="ProtNLM"/>
    </source>
</evidence>
<evidence type="ECO:0000313" key="2">
    <source>
        <dbReference type="Proteomes" id="UP000035740"/>
    </source>
</evidence>
<accession>A0A0J8BAQ0</accession>
<sequence>MSSVKSLELNDIVMLNGLHQIDNTLWRGFHNLIDLSFSVYKGDNVNWDAPIPLCLLVKVKRVNCSFGREIERDNLVKVARYILSNANVLEQLRICYCFRLTLEVENDDLLEEVELCSRIFVLSRKSLACKIEFETVSIHGSSDRAGTGLIVPRR</sequence>
<reference evidence="1 2" key="1">
    <citation type="journal article" date="2014" name="Nature">
        <title>The genome of the recently domesticated crop plant sugar beet (Beta vulgaris).</title>
        <authorList>
            <person name="Dohm J.C."/>
            <person name="Minoche A.E."/>
            <person name="Holtgrawe D."/>
            <person name="Capella-Gutierrez S."/>
            <person name="Zakrzewski F."/>
            <person name="Tafer H."/>
            <person name="Rupp O."/>
            <person name="Sorensen T.R."/>
            <person name="Stracke R."/>
            <person name="Reinhardt R."/>
            <person name="Goesmann A."/>
            <person name="Kraft T."/>
            <person name="Schulz B."/>
            <person name="Stadler P.F."/>
            <person name="Schmidt T."/>
            <person name="Gabaldon T."/>
            <person name="Lehrach H."/>
            <person name="Weisshaar B."/>
            <person name="Himmelbauer H."/>
        </authorList>
    </citation>
    <scope>NUCLEOTIDE SEQUENCE [LARGE SCALE GENOMIC DNA]</scope>
    <source>
        <tissue evidence="1">Taproot</tissue>
    </source>
</reference>
<evidence type="ECO:0000313" key="1">
    <source>
        <dbReference type="EMBL" id="KMS97038.1"/>
    </source>
</evidence>
<dbReference type="Proteomes" id="UP000035740">
    <property type="component" value="Unassembled WGS sequence"/>
</dbReference>
<name>A0A0J8BAQ0_BETVV</name>
<keyword evidence="2" id="KW-1185">Reference proteome</keyword>
<dbReference type="EMBL" id="KQ090342">
    <property type="protein sequence ID" value="KMS97038.1"/>
    <property type="molecule type" value="Genomic_DNA"/>
</dbReference>
<dbReference type="AlphaFoldDB" id="A0A0J8BAQ0"/>
<proteinExistence type="predicted"/>